<dbReference type="Pfam" id="PF13577">
    <property type="entry name" value="SnoaL_4"/>
    <property type="match status" value="1"/>
</dbReference>
<dbReference type="InterPro" id="IPR032710">
    <property type="entry name" value="NTF2-like_dom_sf"/>
</dbReference>
<evidence type="ECO:0000313" key="3">
    <source>
        <dbReference type="Proteomes" id="UP000225108"/>
    </source>
</evidence>
<evidence type="ECO:0000259" key="1">
    <source>
        <dbReference type="Pfam" id="PF13577"/>
    </source>
</evidence>
<dbReference type="EMBL" id="PEBD01000011">
    <property type="protein sequence ID" value="PHV64915.1"/>
    <property type="molecule type" value="Genomic_DNA"/>
</dbReference>
<proteinExistence type="predicted"/>
<dbReference type="RefSeq" id="WP_099384757.1">
    <property type="nucleotide sequence ID" value="NZ_PEBD01000011.1"/>
</dbReference>
<organism evidence="2 3">
    <name type="scientific">Williamsia marianensis</name>
    <dbReference type="NCBI Taxonomy" id="85044"/>
    <lineage>
        <taxon>Bacteria</taxon>
        <taxon>Bacillati</taxon>
        <taxon>Actinomycetota</taxon>
        <taxon>Actinomycetes</taxon>
        <taxon>Mycobacteriales</taxon>
        <taxon>Nocardiaceae</taxon>
        <taxon>Williamsia</taxon>
    </lineage>
</organism>
<gene>
    <name evidence="2" type="ORF">CSW57_21870</name>
</gene>
<dbReference type="InterPro" id="IPR037401">
    <property type="entry name" value="SnoaL-like"/>
</dbReference>
<protein>
    <recommendedName>
        <fullName evidence="1">SnoaL-like domain-containing protein</fullName>
    </recommendedName>
</protein>
<dbReference type="Gene3D" id="3.10.450.50">
    <property type="match status" value="1"/>
</dbReference>
<accession>A0A2G3PGH9</accession>
<dbReference type="AlphaFoldDB" id="A0A2G3PGH9"/>
<feature type="domain" description="SnoaL-like" evidence="1">
    <location>
        <begin position="19"/>
        <end position="153"/>
    </location>
</feature>
<dbReference type="Proteomes" id="UP000225108">
    <property type="component" value="Unassembled WGS sequence"/>
</dbReference>
<sequence length="172" mass="19317">MSEKSIEARLSDLEARIGHLEDEKAVRELLSRYGYYADACLDEEYFGIFTDDCVMDVSSGAAEDPYGVITWQGKDAMREFLAVRTAGHGDGFYGRSLHMQGNNLAIRIDGSTAVANGYSFILHQEEPDIRLVSASINEWHLIKEDGQWKVQKRIRRRVGAPDSAKVLRSTES</sequence>
<comment type="caution">
    <text evidence="2">The sequence shown here is derived from an EMBL/GenBank/DDBJ whole genome shotgun (WGS) entry which is preliminary data.</text>
</comment>
<name>A0A2G3PGH9_WILMA</name>
<reference evidence="2 3" key="1">
    <citation type="submission" date="2017-10" db="EMBL/GenBank/DDBJ databases">
        <title>The draft genome sequence of Williamsia sp. BULT 1.1 isolated from the semi-arid grassland soils from South Africa.</title>
        <authorList>
            <person name="Kabwe M.H."/>
            <person name="Govender N."/>
            <person name="Mutseka Lunga P."/>
            <person name="Vikram S."/>
            <person name="Makhalanyane T.P."/>
        </authorList>
    </citation>
    <scope>NUCLEOTIDE SEQUENCE [LARGE SCALE GENOMIC DNA]</scope>
    <source>
        <strain evidence="2 3">BULT 1.1</strain>
    </source>
</reference>
<evidence type="ECO:0000313" key="2">
    <source>
        <dbReference type="EMBL" id="PHV64915.1"/>
    </source>
</evidence>
<dbReference type="SUPFAM" id="SSF54427">
    <property type="entry name" value="NTF2-like"/>
    <property type="match status" value="1"/>
</dbReference>